<protein>
    <submittedName>
        <fullName evidence="2">Uncharacterized protein</fullName>
    </submittedName>
</protein>
<dbReference type="EMBL" id="FNYY01000019">
    <property type="protein sequence ID" value="SEK02273.1"/>
    <property type="molecule type" value="Genomic_DNA"/>
</dbReference>
<dbReference type="AlphaFoldDB" id="A0A975WDL9"/>
<evidence type="ECO:0000256" key="1">
    <source>
        <dbReference type="SAM" id="Phobius"/>
    </source>
</evidence>
<gene>
    <name evidence="2" type="ORF">SAMN04487940_11910</name>
</gene>
<dbReference type="Proteomes" id="UP000182932">
    <property type="component" value="Unassembled WGS sequence"/>
</dbReference>
<keyword evidence="3" id="KW-1185">Reference proteome</keyword>
<proteinExistence type="predicted"/>
<dbReference type="RefSeq" id="WP_170850590.1">
    <property type="nucleotide sequence ID" value="NZ_CATLQZ010000022.1"/>
</dbReference>
<reference evidence="2 3" key="1">
    <citation type="submission" date="2016-10" db="EMBL/GenBank/DDBJ databases">
        <authorList>
            <person name="Varghese N."/>
            <person name="Submissions S."/>
        </authorList>
    </citation>
    <scope>NUCLEOTIDE SEQUENCE [LARGE SCALE GENOMIC DNA]</scope>
    <source>
        <strain evidence="2 3">FF3</strain>
    </source>
</reference>
<feature type="transmembrane region" description="Helical" evidence="1">
    <location>
        <begin position="36"/>
        <end position="54"/>
    </location>
</feature>
<organism evidence="2 3">
    <name type="scientific">Marinovum algicola</name>
    <dbReference type="NCBI Taxonomy" id="42444"/>
    <lineage>
        <taxon>Bacteria</taxon>
        <taxon>Pseudomonadati</taxon>
        <taxon>Pseudomonadota</taxon>
        <taxon>Alphaproteobacteria</taxon>
        <taxon>Rhodobacterales</taxon>
        <taxon>Roseobacteraceae</taxon>
        <taxon>Marinovum</taxon>
    </lineage>
</organism>
<evidence type="ECO:0000313" key="2">
    <source>
        <dbReference type="EMBL" id="SEK02273.1"/>
    </source>
</evidence>
<accession>A0A975WDL9</accession>
<comment type="caution">
    <text evidence="2">The sequence shown here is derived from an EMBL/GenBank/DDBJ whole genome shotgun (WGS) entry which is preliminary data.</text>
</comment>
<keyword evidence="1" id="KW-0812">Transmembrane</keyword>
<keyword evidence="1" id="KW-0472">Membrane</keyword>
<dbReference type="GeneID" id="80821460"/>
<keyword evidence="1" id="KW-1133">Transmembrane helix</keyword>
<evidence type="ECO:0000313" key="3">
    <source>
        <dbReference type="Proteomes" id="UP000182932"/>
    </source>
</evidence>
<name>A0A975WDL9_9RHOB</name>
<sequence length="55" mass="6204">MARRLFHCPSCAHRLRFGAPVCGNCFQPTPIWNRRLPYWLAALVIPLLGLIVVAS</sequence>